<feature type="compositionally biased region" description="Polar residues" evidence="1">
    <location>
        <begin position="187"/>
        <end position="202"/>
    </location>
</feature>
<dbReference type="VEuPathDB" id="MicrosporidiaDB:NBO_1556g0002"/>
<organism evidence="3 4">
    <name type="scientific">Nosema bombycis (strain CQ1 / CVCC 102059)</name>
    <name type="common">Microsporidian parasite</name>
    <name type="synonym">Pebrine of silkworm</name>
    <dbReference type="NCBI Taxonomy" id="578461"/>
    <lineage>
        <taxon>Eukaryota</taxon>
        <taxon>Fungi</taxon>
        <taxon>Fungi incertae sedis</taxon>
        <taxon>Microsporidia</taxon>
        <taxon>Nosematidae</taxon>
        <taxon>Nosema</taxon>
    </lineage>
</organism>
<protein>
    <submittedName>
        <fullName evidence="3">Uncharacterized protein</fullName>
    </submittedName>
</protein>
<keyword evidence="2" id="KW-0732">Signal</keyword>
<feature type="compositionally biased region" description="Polar residues" evidence="1">
    <location>
        <begin position="158"/>
        <end position="179"/>
    </location>
</feature>
<feature type="compositionally biased region" description="Polar residues" evidence="1">
    <location>
        <begin position="59"/>
        <end position="71"/>
    </location>
</feature>
<evidence type="ECO:0000256" key="2">
    <source>
        <dbReference type="SAM" id="SignalP"/>
    </source>
</evidence>
<feature type="region of interest" description="Disordered" evidence="1">
    <location>
        <begin position="152"/>
        <end position="241"/>
    </location>
</feature>
<feature type="chain" id="PRO_5004344012" evidence="2">
    <location>
        <begin position="18"/>
        <end position="258"/>
    </location>
</feature>
<dbReference type="Proteomes" id="UP000016927">
    <property type="component" value="Unassembled WGS sequence"/>
</dbReference>
<dbReference type="AlphaFoldDB" id="R0MAT8"/>
<feature type="compositionally biased region" description="Polar residues" evidence="1">
    <location>
        <begin position="130"/>
        <end position="145"/>
    </location>
</feature>
<evidence type="ECO:0000313" key="4">
    <source>
        <dbReference type="Proteomes" id="UP000016927"/>
    </source>
</evidence>
<dbReference type="EMBL" id="KB910463">
    <property type="protein sequence ID" value="EOB11160.1"/>
    <property type="molecule type" value="Genomic_DNA"/>
</dbReference>
<accession>R0MAT8</accession>
<evidence type="ECO:0000256" key="1">
    <source>
        <dbReference type="SAM" id="MobiDB-lite"/>
    </source>
</evidence>
<proteinExistence type="predicted"/>
<feature type="region of interest" description="Disordered" evidence="1">
    <location>
        <begin position="59"/>
        <end position="85"/>
    </location>
</feature>
<name>R0MAT8_NOSB1</name>
<reference evidence="3 4" key="1">
    <citation type="journal article" date="2013" name="BMC Genomics">
        <title>Comparative genomics of parasitic silkworm microsporidia reveal an association between genome expansion and host adaptation.</title>
        <authorList>
            <person name="Pan G."/>
            <person name="Xu J."/>
            <person name="Li T."/>
            <person name="Xia Q."/>
            <person name="Liu S.L."/>
            <person name="Zhang G."/>
            <person name="Li S."/>
            <person name="Li C."/>
            <person name="Liu H."/>
            <person name="Yang L."/>
            <person name="Liu T."/>
            <person name="Zhang X."/>
            <person name="Wu Z."/>
            <person name="Fan W."/>
            <person name="Dang X."/>
            <person name="Xiang H."/>
            <person name="Tao M."/>
            <person name="Li Y."/>
            <person name="Hu J."/>
            <person name="Li Z."/>
            <person name="Lin L."/>
            <person name="Luo J."/>
            <person name="Geng L."/>
            <person name="Wang L."/>
            <person name="Long M."/>
            <person name="Wan Y."/>
            <person name="He N."/>
            <person name="Zhang Z."/>
            <person name="Lu C."/>
            <person name="Keeling P.J."/>
            <person name="Wang J."/>
            <person name="Xiang Z."/>
            <person name="Zhou Z."/>
        </authorList>
    </citation>
    <scope>NUCLEOTIDE SEQUENCE [LARGE SCALE GENOMIC DNA]</scope>
    <source>
        <strain evidence="4">CQ1 / CVCC 102059</strain>
    </source>
</reference>
<feature type="region of interest" description="Disordered" evidence="1">
    <location>
        <begin position="126"/>
        <end position="145"/>
    </location>
</feature>
<feature type="compositionally biased region" description="Basic and acidic residues" evidence="1">
    <location>
        <begin position="216"/>
        <end position="239"/>
    </location>
</feature>
<evidence type="ECO:0000313" key="3">
    <source>
        <dbReference type="EMBL" id="EOB11160.1"/>
    </source>
</evidence>
<sequence>MFKISIILCLLSDIACASNYELSYNDREFSNVSVNEIARLLEGNRRNSEIPRKAVNYSWTRSDSGSRQGSLSPPKDFGNSFNSQKLGARPVNNKYQYEFIGSNSSNMLKYSLPKIDETSFTYETERSFQNKKSTGTIPKQTNKNSFTVNADVHEEQQSSRTSENQQFIRTNESKQTYENSGEIDKSPQYTRQFKQTSPNQSPEAPRLVLRHQNKSNCHDIETPRESEKRNEISKYKNEDDGVSDCTSALFCFLDCFFG</sequence>
<feature type="signal peptide" evidence="2">
    <location>
        <begin position="1"/>
        <end position="17"/>
    </location>
</feature>
<keyword evidence="4" id="KW-1185">Reference proteome</keyword>
<gene>
    <name evidence="3" type="ORF">NBO_1556g0002</name>
</gene>
<dbReference type="HOGENOM" id="CLU_1078054_0_0_1"/>